<comment type="caution">
    <text evidence="3">The sequence shown here is derived from an EMBL/GenBank/DDBJ whole genome shotgun (WGS) entry which is preliminary data.</text>
</comment>
<name>A0A0F0LWM4_9MICO</name>
<dbReference type="GO" id="GO:0005886">
    <property type="term" value="C:plasma membrane"/>
    <property type="evidence" value="ECO:0007669"/>
    <property type="project" value="TreeGrafter"/>
</dbReference>
<evidence type="ECO:0000313" key="5">
    <source>
        <dbReference type="Proteomes" id="UP000257479"/>
    </source>
</evidence>
<dbReference type="EMBL" id="JYIY01000077">
    <property type="protein sequence ID" value="KJL35791.1"/>
    <property type="molecule type" value="Genomic_DNA"/>
</dbReference>
<evidence type="ECO:0000256" key="1">
    <source>
        <dbReference type="SAM" id="Phobius"/>
    </source>
</evidence>
<protein>
    <submittedName>
        <fullName evidence="3">Acid-resistance membrane protein</fullName>
    </submittedName>
</protein>
<reference evidence="2 5" key="2">
    <citation type="journal article" date="2018" name="Nat. Biotechnol.">
        <title>A standardized bacterial taxonomy based on genome phylogeny substantially revises the tree of life.</title>
        <authorList>
            <person name="Parks D.H."/>
            <person name="Chuvochina M."/>
            <person name="Waite D.W."/>
            <person name="Rinke C."/>
            <person name="Skarshewski A."/>
            <person name="Chaumeil P.A."/>
            <person name="Hugenholtz P."/>
        </authorList>
    </citation>
    <scope>NUCLEOTIDE SEQUENCE [LARGE SCALE GENOMIC DNA]</scope>
    <source>
        <strain evidence="2">UBA9152</strain>
    </source>
</reference>
<dbReference type="InterPro" id="IPR052712">
    <property type="entry name" value="Acid_resist_chaperone_HdeD"/>
</dbReference>
<proteinExistence type="predicted"/>
<reference evidence="3 4" key="1">
    <citation type="submission" date="2015-02" db="EMBL/GenBank/DDBJ databases">
        <title>Draft genome sequences of ten Microbacterium spp. with emphasis on heavy metal contaminated environments.</title>
        <authorList>
            <person name="Corretto E."/>
        </authorList>
    </citation>
    <scope>NUCLEOTIDE SEQUENCE [LARGE SCALE GENOMIC DNA]</scope>
    <source>
        <strain evidence="3 4">DSM 18659</strain>
    </source>
</reference>
<dbReference type="OrthoDB" id="3238356at2"/>
<dbReference type="EMBL" id="DMNG01000063">
    <property type="protein sequence ID" value="HAN23659.1"/>
    <property type="molecule type" value="Genomic_DNA"/>
</dbReference>
<feature type="transmembrane region" description="Helical" evidence="1">
    <location>
        <begin position="134"/>
        <end position="151"/>
    </location>
</feature>
<dbReference type="RefSeq" id="WP_045248124.1">
    <property type="nucleotide sequence ID" value="NZ_JYIY01000077.1"/>
</dbReference>
<dbReference type="STRING" id="400772.RR49_02225"/>
<feature type="transmembrane region" description="Helical" evidence="1">
    <location>
        <begin position="157"/>
        <end position="179"/>
    </location>
</feature>
<keyword evidence="1" id="KW-1133">Transmembrane helix</keyword>
<dbReference type="Proteomes" id="UP000257479">
    <property type="component" value="Unassembled WGS sequence"/>
</dbReference>
<accession>A0A0F0LWM4</accession>
<dbReference type="Pfam" id="PF03729">
    <property type="entry name" value="DUF308"/>
    <property type="match status" value="2"/>
</dbReference>
<dbReference type="PANTHER" id="PTHR34989:SF1">
    <property type="entry name" value="PROTEIN HDED"/>
    <property type="match status" value="1"/>
</dbReference>
<dbReference type="PANTHER" id="PTHR34989">
    <property type="entry name" value="PROTEIN HDED"/>
    <property type="match status" value="1"/>
</dbReference>
<evidence type="ECO:0000313" key="3">
    <source>
        <dbReference type="EMBL" id="KJL35791.1"/>
    </source>
</evidence>
<feature type="transmembrane region" description="Helical" evidence="1">
    <location>
        <begin position="18"/>
        <end position="38"/>
    </location>
</feature>
<organism evidence="3 4">
    <name type="scientific">Microbacterium ginsengisoli</name>
    <dbReference type="NCBI Taxonomy" id="400772"/>
    <lineage>
        <taxon>Bacteria</taxon>
        <taxon>Bacillati</taxon>
        <taxon>Actinomycetota</taxon>
        <taxon>Actinomycetes</taxon>
        <taxon>Micrococcales</taxon>
        <taxon>Microbacteriaceae</taxon>
        <taxon>Microbacterium</taxon>
    </lineage>
</organism>
<keyword evidence="1" id="KW-0472">Membrane</keyword>
<dbReference type="AlphaFoldDB" id="A0A0F0LWM4"/>
<dbReference type="Proteomes" id="UP000033451">
    <property type="component" value="Unassembled WGS sequence"/>
</dbReference>
<keyword evidence="1" id="KW-0812">Transmembrane</keyword>
<gene>
    <name evidence="2" type="ORF">DCP95_03700</name>
    <name evidence="3" type="ORF">RR49_02225</name>
</gene>
<evidence type="ECO:0000313" key="4">
    <source>
        <dbReference type="Proteomes" id="UP000033451"/>
    </source>
</evidence>
<feature type="transmembrane region" description="Helical" evidence="1">
    <location>
        <begin position="77"/>
        <end position="94"/>
    </location>
</feature>
<dbReference type="InterPro" id="IPR005325">
    <property type="entry name" value="DUF308_memb"/>
</dbReference>
<evidence type="ECO:0000313" key="2">
    <source>
        <dbReference type="EMBL" id="HAN23659.1"/>
    </source>
</evidence>
<feature type="transmembrane region" description="Helical" evidence="1">
    <location>
        <begin position="100"/>
        <end position="122"/>
    </location>
</feature>
<feature type="transmembrane region" description="Helical" evidence="1">
    <location>
        <begin position="44"/>
        <end position="65"/>
    </location>
</feature>
<keyword evidence="4" id="KW-1185">Reference proteome</keyword>
<dbReference type="PATRIC" id="fig|400772.4.peg.2240"/>
<sequence length="185" mass="19032">MTTAPAPADTAVNGIRTALGIGGVVALIVGILILVWPLKTASVGTVIIAIYAIVSGLVYLGLGIFSKVRGLWSRIGHILLGIVFIAAGIVAFSNLTSATIFLAVFVGVFVGITWIVEGVVALTTLDGSSGRGWTIFYAIVSLLAGITLLFSPAIGAAFLWIFVGASLLVLGIVQIIRAFTFGKSA</sequence>